<protein>
    <submittedName>
        <fullName evidence="9">Phosphate-import permease protein PhnE</fullName>
    </submittedName>
</protein>
<proteinExistence type="inferred from homology"/>
<dbReference type="Proteomes" id="UP000202922">
    <property type="component" value="Unassembled WGS sequence"/>
</dbReference>
<dbReference type="OrthoDB" id="9808005at2"/>
<dbReference type="NCBIfam" id="TIGR01097">
    <property type="entry name" value="PhnE"/>
    <property type="match status" value="1"/>
</dbReference>
<keyword evidence="2 7" id="KW-0813">Transport</keyword>
<evidence type="ECO:0000256" key="1">
    <source>
        <dbReference type="ARBA" id="ARBA00004651"/>
    </source>
</evidence>
<comment type="subcellular location">
    <subcellularLocation>
        <location evidence="1 7">Cell membrane</location>
        <topology evidence="1 7">Multi-pass membrane protein</topology>
    </subcellularLocation>
</comment>
<dbReference type="Gene3D" id="1.10.3720.10">
    <property type="entry name" value="MetI-like"/>
    <property type="match status" value="1"/>
</dbReference>
<keyword evidence="10" id="KW-1185">Reference proteome</keyword>
<keyword evidence="4 7" id="KW-0812">Transmembrane</keyword>
<accession>A0A238KJA7</accession>
<evidence type="ECO:0000259" key="8">
    <source>
        <dbReference type="PROSITE" id="PS50928"/>
    </source>
</evidence>
<evidence type="ECO:0000256" key="4">
    <source>
        <dbReference type="ARBA" id="ARBA00022692"/>
    </source>
</evidence>
<keyword evidence="3" id="KW-1003">Cell membrane</keyword>
<evidence type="ECO:0000313" key="10">
    <source>
        <dbReference type="Proteomes" id="UP000202922"/>
    </source>
</evidence>
<dbReference type="InterPro" id="IPR005769">
    <property type="entry name" value="PhnE/PtxC"/>
</dbReference>
<evidence type="ECO:0000256" key="3">
    <source>
        <dbReference type="ARBA" id="ARBA00022475"/>
    </source>
</evidence>
<dbReference type="AlphaFoldDB" id="A0A238KJA7"/>
<dbReference type="RefSeq" id="WP_093967298.1">
    <property type="nucleotide sequence ID" value="NZ_FXYE01000002.1"/>
</dbReference>
<dbReference type="PANTHER" id="PTHR30043:SF1">
    <property type="entry name" value="ABC TRANSPORT SYSTEM PERMEASE PROTEIN P69"/>
    <property type="match status" value="1"/>
</dbReference>
<feature type="transmembrane region" description="Helical" evidence="7">
    <location>
        <begin position="259"/>
        <end position="276"/>
    </location>
</feature>
<gene>
    <name evidence="9" type="primary">phnE_2</name>
    <name evidence="9" type="ORF">COL8621_02104</name>
</gene>
<dbReference type="EMBL" id="FXYE01000002">
    <property type="protein sequence ID" value="SMX42863.1"/>
    <property type="molecule type" value="Genomic_DNA"/>
</dbReference>
<dbReference type="CDD" id="cd06261">
    <property type="entry name" value="TM_PBP2"/>
    <property type="match status" value="1"/>
</dbReference>
<dbReference type="GO" id="GO:0005886">
    <property type="term" value="C:plasma membrane"/>
    <property type="evidence" value="ECO:0007669"/>
    <property type="project" value="UniProtKB-SubCell"/>
</dbReference>
<feature type="domain" description="ABC transmembrane type-1" evidence="8">
    <location>
        <begin position="92"/>
        <end position="277"/>
    </location>
</feature>
<reference evidence="10" key="1">
    <citation type="submission" date="2017-05" db="EMBL/GenBank/DDBJ databases">
        <authorList>
            <person name="Rodrigo-Torres L."/>
            <person name="Arahal R. D."/>
            <person name="Lucena T."/>
        </authorList>
    </citation>
    <scope>NUCLEOTIDE SEQUENCE [LARGE SCALE GENOMIC DNA]</scope>
    <source>
        <strain evidence="10">CECT 8621</strain>
    </source>
</reference>
<name>A0A238KJA7_9RHOB</name>
<dbReference type="Pfam" id="PF00528">
    <property type="entry name" value="BPD_transp_1"/>
    <property type="match status" value="1"/>
</dbReference>
<evidence type="ECO:0000256" key="7">
    <source>
        <dbReference type="RuleBase" id="RU363032"/>
    </source>
</evidence>
<comment type="similarity">
    <text evidence="7">Belongs to the binding-protein-dependent transport system permease family.</text>
</comment>
<dbReference type="InterPro" id="IPR000515">
    <property type="entry name" value="MetI-like"/>
</dbReference>
<dbReference type="SUPFAM" id="SSF161098">
    <property type="entry name" value="MetI-like"/>
    <property type="match status" value="1"/>
</dbReference>
<feature type="transmembrane region" description="Helical" evidence="7">
    <location>
        <begin position="28"/>
        <end position="48"/>
    </location>
</feature>
<keyword evidence="5 7" id="KW-1133">Transmembrane helix</keyword>
<dbReference type="GO" id="GO:0015416">
    <property type="term" value="F:ABC-type phosphonate transporter activity"/>
    <property type="evidence" value="ECO:0007669"/>
    <property type="project" value="InterPro"/>
</dbReference>
<dbReference type="PANTHER" id="PTHR30043">
    <property type="entry name" value="PHOSPHONATES TRANSPORT SYSTEM PERMEASE PROTEIN"/>
    <property type="match status" value="1"/>
</dbReference>
<dbReference type="PROSITE" id="PS50928">
    <property type="entry name" value="ABC_TM1"/>
    <property type="match status" value="1"/>
</dbReference>
<dbReference type="InterPro" id="IPR035906">
    <property type="entry name" value="MetI-like_sf"/>
</dbReference>
<sequence>MAEISAHSGPGTTDIRAHYLELIQRKRLYGGLTLSIFALLMVSGFLLADSRNAGGFWGGILNIFDFPAQVIGEASEKIALMPGHLVTFFPALIETINIAAVSTLVGAMLGTVLSLLSTRGLARYPRMIPLFRRLMDIMRAIPEIVIALVLIFVLGGGPVPAMIAIAFHTAGALGKLFSEVNENASLKPVEGLQSVGATWLQRMWLGVIPQVAPNYLSYGLLRFEINIRASAILGFVGAGGIGYELKNAISWGQGKFDEAAAIFVLLFAAIVVFDQISSHFRNRLTGGKG</sequence>
<evidence type="ECO:0000256" key="2">
    <source>
        <dbReference type="ARBA" id="ARBA00022448"/>
    </source>
</evidence>
<evidence type="ECO:0000256" key="5">
    <source>
        <dbReference type="ARBA" id="ARBA00022989"/>
    </source>
</evidence>
<evidence type="ECO:0000313" key="9">
    <source>
        <dbReference type="EMBL" id="SMX42863.1"/>
    </source>
</evidence>
<keyword evidence="6 7" id="KW-0472">Membrane</keyword>
<evidence type="ECO:0000256" key="6">
    <source>
        <dbReference type="ARBA" id="ARBA00023136"/>
    </source>
</evidence>
<feature type="transmembrane region" description="Helical" evidence="7">
    <location>
        <begin position="96"/>
        <end position="116"/>
    </location>
</feature>
<organism evidence="9 10">
    <name type="scientific">Actibacterium lipolyticum</name>
    <dbReference type="NCBI Taxonomy" id="1524263"/>
    <lineage>
        <taxon>Bacteria</taxon>
        <taxon>Pseudomonadati</taxon>
        <taxon>Pseudomonadota</taxon>
        <taxon>Alphaproteobacteria</taxon>
        <taxon>Rhodobacterales</taxon>
        <taxon>Roseobacteraceae</taxon>
        <taxon>Actibacterium</taxon>
    </lineage>
</organism>